<feature type="transmembrane region" description="Helical" evidence="8">
    <location>
        <begin position="59"/>
        <end position="81"/>
    </location>
</feature>
<dbReference type="AlphaFoldDB" id="A0A0G1XP04"/>
<dbReference type="Proteomes" id="UP000034054">
    <property type="component" value="Unassembled WGS sequence"/>
</dbReference>
<dbReference type="Pfam" id="PF01769">
    <property type="entry name" value="MgtE"/>
    <property type="match status" value="1"/>
</dbReference>
<protein>
    <recommendedName>
        <fullName evidence="9">SLC41A/MgtE integral membrane domain-containing protein</fullName>
    </recommendedName>
</protein>
<evidence type="ECO:0000256" key="2">
    <source>
        <dbReference type="ARBA" id="ARBA00009749"/>
    </source>
</evidence>
<dbReference type="InterPro" id="IPR036739">
    <property type="entry name" value="SLC41_membr_dom_sf"/>
</dbReference>
<dbReference type="EMBL" id="LCRH01000021">
    <property type="protein sequence ID" value="KKW32641.1"/>
    <property type="molecule type" value="Genomic_DNA"/>
</dbReference>
<dbReference type="GO" id="GO:0008324">
    <property type="term" value="F:monoatomic cation transmembrane transporter activity"/>
    <property type="evidence" value="ECO:0007669"/>
    <property type="project" value="InterPro"/>
</dbReference>
<feature type="transmembrane region" description="Helical" evidence="8">
    <location>
        <begin position="29"/>
        <end position="47"/>
    </location>
</feature>
<evidence type="ECO:0000256" key="7">
    <source>
        <dbReference type="ARBA" id="ARBA00023136"/>
    </source>
</evidence>
<keyword evidence="4 8" id="KW-0812">Transmembrane</keyword>
<sequence length="189" mass="20394">MNTPWNHTPKTVYADDDTESVRFLLRLRVPPLILGLFLGLGISLLTSRFEEVLAANIHVAFFIPFIVYIAAAVGAQTQAIYGRDLKTGHAKLKNYLLKEPLLGLCLGALFGLISAFAINLWLKDMDLALAVGLSIFITVTIAPVVAVLITELSNNIHEDPAVGAAPIATVVQDMISIVLYGIITSAILL</sequence>
<keyword evidence="5" id="KW-0460">Magnesium</keyword>
<dbReference type="PANTHER" id="PTHR41394">
    <property type="entry name" value="MAGNESIUM TRANSPORTER MGTE"/>
    <property type="match status" value="1"/>
</dbReference>
<keyword evidence="3" id="KW-0813">Transport</keyword>
<evidence type="ECO:0000256" key="8">
    <source>
        <dbReference type="SAM" id="Phobius"/>
    </source>
</evidence>
<keyword evidence="6 8" id="KW-1133">Transmembrane helix</keyword>
<feature type="transmembrane region" description="Helical" evidence="8">
    <location>
        <begin position="161"/>
        <end position="183"/>
    </location>
</feature>
<feature type="transmembrane region" description="Helical" evidence="8">
    <location>
        <begin position="101"/>
        <end position="122"/>
    </location>
</feature>
<comment type="similarity">
    <text evidence="2">Belongs to the SLC41A transporter family.</text>
</comment>
<evidence type="ECO:0000256" key="5">
    <source>
        <dbReference type="ARBA" id="ARBA00022842"/>
    </source>
</evidence>
<comment type="subcellular location">
    <subcellularLocation>
        <location evidence="1">Membrane</location>
        <topology evidence="1">Multi-pass membrane protein</topology>
    </subcellularLocation>
</comment>
<feature type="transmembrane region" description="Helical" evidence="8">
    <location>
        <begin position="129"/>
        <end position="149"/>
    </location>
</feature>
<dbReference type="PANTHER" id="PTHR41394:SF5">
    <property type="entry name" value="SLC41A_MGTE INTEGRAL MEMBRANE DOMAIN-CONTAINING PROTEIN"/>
    <property type="match status" value="1"/>
</dbReference>
<gene>
    <name evidence="10" type="ORF">UY76_C0021G0012</name>
</gene>
<dbReference type="SUPFAM" id="SSF161093">
    <property type="entry name" value="MgtE membrane domain-like"/>
    <property type="match status" value="1"/>
</dbReference>
<evidence type="ECO:0000256" key="3">
    <source>
        <dbReference type="ARBA" id="ARBA00022448"/>
    </source>
</evidence>
<evidence type="ECO:0000259" key="9">
    <source>
        <dbReference type="Pfam" id="PF01769"/>
    </source>
</evidence>
<evidence type="ECO:0000256" key="6">
    <source>
        <dbReference type="ARBA" id="ARBA00022989"/>
    </source>
</evidence>
<proteinExistence type="inferred from homology"/>
<keyword evidence="7 8" id="KW-0472">Membrane</keyword>
<reference evidence="10 11" key="1">
    <citation type="journal article" date="2015" name="Nature">
        <title>rRNA introns, odd ribosomes, and small enigmatic genomes across a large radiation of phyla.</title>
        <authorList>
            <person name="Brown C.T."/>
            <person name="Hug L.A."/>
            <person name="Thomas B.C."/>
            <person name="Sharon I."/>
            <person name="Castelle C.J."/>
            <person name="Singh A."/>
            <person name="Wilkins M.J."/>
            <person name="Williams K.H."/>
            <person name="Banfield J.F."/>
        </authorList>
    </citation>
    <scope>NUCLEOTIDE SEQUENCE [LARGE SCALE GENOMIC DNA]</scope>
</reference>
<evidence type="ECO:0000256" key="1">
    <source>
        <dbReference type="ARBA" id="ARBA00004141"/>
    </source>
</evidence>
<feature type="domain" description="SLC41A/MgtE integral membrane" evidence="9">
    <location>
        <begin position="63"/>
        <end position="181"/>
    </location>
</feature>
<comment type="caution">
    <text evidence="10">The sequence shown here is derived from an EMBL/GenBank/DDBJ whole genome shotgun (WGS) entry which is preliminary data.</text>
</comment>
<evidence type="ECO:0000313" key="10">
    <source>
        <dbReference type="EMBL" id="KKW32641.1"/>
    </source>
</evidence>
<evidence type="ECO:0000256" key="4">
    <source>
        <dbReference type="ARBA" id="ARBA00022692"/>
    </source>
</evidence>
<dbReference type="Gene3D" id="1.10.357.20">
    <property type="entry name" value="SLC41 divalent cation transporters, integral membrane domain"/>
    <property type="match status" value="1"/>
</dbReference>
<dbReference type="GO" id="GO:0016020">
    <property type="term" value="C:membrane"/>
    <property type="evidence" value="ECO:0007669"/>
    <property type="project" value="UniProtKB-SubCell"/>
</dbReference>
<name>A0A0G1XP04_9BACT</name>
<accession>A0A0G1XP04</accession>
<organism evidence="10 11">
    <name type="scientific">Candidatus Uhrbacteria bacterium GW2011_GWA2_52_8d</name>
    <dbReference type="NCBI Taxonomy" id="1618979"/>
    <lineage>
        <taxon>Bacteria</taxon>
        <taxon>Candidatus Uhriibacteriota</taxon>
    </lineage>
</organism>
<dbReference type="InterPro" id="IPR006667">
    <property type="entry name" value="SLC41_membr_dom"/>
</dbReference>
<evidence type="ECO:0000313" key="11">
    <source>
        <dbReference type="Proteomes" id="UP000034054"/>
    </source>
</evidence>